<evidence type="ECO:0000259" key="1">
    <source>
        <dbReference type="Pfam" id="PF12919"/>
    </source>
</evidence>
<reference evidence="2 3" key="1">
    <citation type="submission" date="2014-06" db="EMBL/GenBank/DDBJ databases">
        <authorList>
            <person name="Le Roux F."/>
        </authorList>
    </citation>
    <scope>NUCLEOTIDE SEQUENCE [LARGE SCALE GENOMIC DNA]</scope>
    <source>
        <strain evidence="2 3">J2-31</strain>
    </source>
</reference>
<dbReference type="InterPro" id="IPR029044">
    <property type="entry name" value="Nucleotide-diphossugar_trans"/>
</dbReference>
<evidence type="ECO:0000313" key="3">
    <source>
        <dbReference type="Proteomes" id="UP000041625"/>
    </source>
</evidence>
<feature type="domain" description="GT44" evidence="1">
    <location>
        <begin position="92"/>
        <end position="417"/>
    </location>
</feature>
<sequence>MNMTTGSALDNNLQLVFELINSFESTLFDKKKACGFVEKLLALQGQVNHESVSIFIRLLDELLLADKEQYLARDVLQRISWLEPADLVMLDKVFFVWIGCLSERQLEYFDVWEEVCQDDTFIYYDSRCLLASEIKDVLCRIHHCSHEDVAFIKHQSDWFEAFVESQEKHLDEWLIDHTRVYDADIATELEHRLYRVRHRYYRLTKLVTLIDIASIDSLFVFSGFDLEPYYLYEVLLRNNLAAASDIVRLLVLYHQGGMYVDFDTLPSFEHCFPKTNRRFPEWVSNNMVDVLKAELVMNVFRTQQLTRFARCQGDHQLVDNIVVTFFDDDKEQIKSLHEDVAAITEDKLFNPFILPPVHKEGLALTKAKNSVGEFNNNVLIAPKGSKLIRIVLTMMSSRYRYMEDNGIIFDDIFNSRDCDVNNRVMESEEYWLRFSDYRYDHLRSSDNVTLFLSGPSLVLEVLISLAYEVFDIEGCSPNAVAFAMSHPGLKMAFEHQTQFTAEHMRSTWLRNQNLFSD</sequence>
<dbReference type="EMBL" id="CCKJ01000043">
    <property type="protein sequence ID" value="CDT86791.1"/>
    <property type="molecule type" value="Genomic_DNA"/>
</dbReference>
<dbReference type="Pfam" id="PF12919">
    <property type="entry name" value="TcdA_TcdB"/>
    <property type="match status" value="1"/>
</dbReference>
<name>A0AA87C1J8_9VIBR</name>
<accession>A0AA87C1J8</accession>
<protein>
    <submittedName>
        <fullName evidence="2">Glycosyltransferase sugar-binding region containing DXD motif family</fullName>
    </submittedName>
</protein>
<proteinExistence type="predicted"/>
<dbReference type="GO" id="GO:0016757">
    <property type="term" value="F:glycosyltransferase activity"/>
    <property type="evidence" value="ECO:0007669"/>
    <property type="project" value="InterPro"/>
</dbReference>
<organism evidence="2 3">
    <name type="scientific">Vibrio coralliirubri</name>
    <dbReference type="NCBI Taxonomy" id="1516159"/>
    <lineage>
        <taxon>Bacteria</taxon>
        <taxon>Pseudomonadati</taxon>
        <taxon>Pseudomonadota</taxon>
        <taxon>Gammaproteobacteria</taxon>
        <taxon>Vibrionales</taxon>
        <taxon>Vibrionaceae</taxon>
        <taxon>Vibrio</taxon>
    </lineage>
</organism>
<dbReference type="InterPro" id="IPR024770">
    <property type="entry name" value="TcdA/TcdB_cat"/>
</dbReference>
<gene>
    <name evidence="2" type="ORF">VCR31J2_1370041</name>
</gene>
<dbReference type="AlphaFoldDB" id="A0AA87C1J8"/>
<dbReference type="SUPFAM" id="SSF53448">
    <property type="entry name" value="Nucleotide-diphospho-sugar transferases"/>
    <property type="match status" value="1"/>
</dbReference>
<evidence type="ECO:0000313" key="2">
    <source>
        <dbReference type="EMBL" id="CDT86791.1"/>
    </source>
</evidence>
<comment type="caution">
    <text evidence="2">The sequence shown here is derived from an EMBL/GenBank/DDBJ whole genome shotgun (WGS) entry which is preliminary data.</text>
</comment>
<keyword evidence="3" id="KW-1185">Reference proteome</keyword>
<dbReference type="Gene3D" id="3.90.550.20">
    <property type="match status" value="1"/>
</dbReference>
<dbReference type="Proteomes" id="UP000041625">
    <property type="component" value="Unassembled WGS sequence"/>
</dbReference>